<dbReference type="InterPro" id="IPR052509">
    <property type="entry name" value="Metal_resp_DNA-bind_regulator"/>
</dbReference>
<dbReference type="InterPro" id="IPR036388">
    <property type="entry name" value="WH-like_DNA-bd_sf"/>
</dbReference>
<dbReference type="InterPro" id="IPR036390">
    <property type="entry name" value="WH_DNA-bd_sf"/>
</dbReference>
<comment type="caution">
    <text evidence="2">The sequence shown here is derived from an EMBL/GenBank/DDBJ whole genome shotgun (WGS) entry which is preliminary data.</text>
</comment>
<gene>
    <name evidence="2" type="ORF">E2R57_11195</name>
</gene>
<proteinExistence type="predicted"/>
<dbReference type="SUPFAM" id="SSF46785">
    <property type="entry name" value="Winged helix' DNA-binding domain"/>
    <property type="match status" value="1"/>
</dbReference>
<dbReference type="EMBL" id="SMZQ01000005">
    <property type="protein sequence ID" value="TDL37303.1"/>
    <property type="molecule type" value="Genomic_DNA"/>
</dbReference>
<dbReference type="Proteomes" id="UP000294621">
    <property type="component" value="Unassembled WGS sequence"/>
</dbReference>
<evidence type="ECO:0000313" key="3">
    <source>
        <dbReference type="Proteomes" id="UP000294621"/>
    </source>
</evidence>
<accession>A0A4R5XZB3</accession>
<evidence type="ECO:0000313" key="2">
    <source>
        <dbReference type="EMBL" id="TDL37303.1"/>
    </source>
</evidence>
<dbReference type="AlphaFoldDB" id="A0A4R5XZB3"/>
<reference evidence="2 3" key="1">
    <citation type="submission" date="2019-03" db="EMBL/GenBank/DDBJ databases">
        <title>Genome Sequencing and Assembly of Various Microbes Isolated from Partially Reclaimed Soil and Acid Mine Drainage (AMD) Site.</title>
        <authorList>
            <person name="Steinbock B."/>
            <person name="Bechtold R."/>
            <person name="Sevigny J.L."/>
            <person name="Thomas D."/>
            <person name="Cuthill L.R."/>
            <person name="Aveiro Johannsen E.J."/>
            <person name="Thomas K."/>
            <person name="Ghosh A."/>
        </authorList>
    </citation>
    <scope>NUCLEOTIDE SEQUENCE [LARGE SCALE GENOMIC DNA]</scope>
    <source>
        <strain evidence="2 3">S-A1</strain>
    </source>
</reference>
<name>A0A4R5XZB3_9MICC</name>
<organism evidence="2 3">
    <name type="scientific">Arthrobacter nitrophenolicus</name>
    <dbReference type="NCBI Taxonomy" id="683150"/>
    <lineage>
        <taxon>Bacteria</taxon>
        <taxon>Bacillati</taxon>
        <taxon>Actinomycetota</taxon>
        <taxon>Actinomycetes</taxon>
        <taxon>Micrococcales</taxon>
        <taxon>Micrococcaceae</taxon>
        <taxon>Arthrobacter</taxon>
    </lineage>
</organism>
<dbReference type="Gene3D" id="1.10.10.10">
    <property type="entry name" value="Winged helix-like DNA-binding domain superfamily/Winged helix DNA-binding domain"/>
    <property type="match status" value="1"/>
</dbReference>
<dbReference type="STRING" id="683150.G205_03121"/>
<evidence type="ECO:0000259" key="1">
    <source>
        <dbReference type="Pfam" id="PF03551"/>
    </source>
</evidence>
<dbReference type="PANTHER" id="PTHR33169:SF14">
    <property type="entry name" value="TRANSCRIPTIONAL REGULATOR RV3488"/>
    <property type="match status" value="1"/>
</dbReference>
<dbReference type="Pfam" id="PF03551">
    <property type="entry name" value="PadR"/>
    <property type="match status" value="1"/>
</dbReference>
<sequence>MNPEKRWPSDWVRAALPVCILQAVATSGEAYGYQVIQVLKGSGFDGLSGGTIYPALNRLELDGLVSSEWREGEAGPGKKFYSLTDKGRQRLQESSSDWDAFTSIINKLLQSKKAH</sequence>
<dbReference type="PANTHER" id="PTHR33169">
    <property type="entry name" value="PADR-FAMILY TRANSCRIPTIONAL REGULATOR"/>
    <property type="match status" value="1"/>
</dbReference>
<dbReference type="InterPro" id="IPR005149">
    <property type="entry name" value="Tscrpt_reg_PadR_N"/>
</dbReference>
<protein>
    <submittedName>
        <fullName evidence="2">PadR family transcriptional regulator</fullName>
    </submittedName>
</protein>
<feature type="domain" description="Transcription regulator PadR N-terminal" evidence="1">
    <location>
        <begin position="21"/>
        <end position="93"/>
    </location>
</feature>
<dbReference type="RefSeq" id="WP_133349075.1">
    <property type="nucleotide sequence ID" value="NZ_SMZQ01000005.1"/>
</dbReference>
<dbReference type="OrthoDB" id="122286at2"/>